<dbReference type="OrthoDB" id="6694145at2"/>
<dbReference type="HOGENOM" id="CLU_157026_1_0_6"/>
<dbReference type="eggNOG" id="ENOG5031RH0">
    <property type="taxonomic scope" value="Bacteria"/>
</dbReference>
<dbReference type="Proteomes" id="UP000013117">
    <property type="component" value="Unassembled WGS sequence"/>
</dbReference>
<dbReference type="STRING" id="202952.GCA_000747725_00215"/>
<dbReference type="AlphaFoldDB" id="N8ZST5"/>
<evidence type="ECO:0000313" key="2">
    <source>
        <dbReference type="Proteomes" id="UP000013117"/>
    </source>
</evidence>
<name>N8ZST5_9GAMM</name>
<dbReference type="RefSeq" id="WP_004859203.1">
    <property type="nucleotide sequence ID" value="NZ_ASYY01000054.1"/>
</dbReference>
<keyword evidence="2" id="KW-1185">Reference proteome</keyword>
<organism evidence="1 2">
    <name type="scientific">Acinetobacter gerneri DSM 14967 = CIP 107464 = MTCC 9824</name>
    <dbReference type="NCBI Taxonomy" id="1120926"/>
    <lineage>
        <taxon>Bacteria</taxon>
        <taxon>Pseudomonadati</taxon>
        <taxon>Pseudomonadota</taxon>
        <taxon>Gammaproteobacteria</taxon>
        <taxon>Moraxellales</taxon>
        <taxon>Moraxellaceae</taxon>
        <taxon>Acinetobacter</taxon>
    </lineage>
</organism>
<sequence>MTTNQYFQKAPEHKQIQWTQSWYEPALKSLNGILDVRRTNLRKIKRDENQAAITRDEFIEILINDHRITVYQAGEIISSLLRAGKILMFGRFIQMNEEVISHE</sequence>
<dbReference type="PATRIC" id="fig|1120926.3.peg.1213"/>
<evidence type="ECO:0000313" key="1">
    <source>
        <dbReference type="EMBL" id="ENV34525.1"/>
    </source>
</evidence>
<reference evidence="1 2" key="1">
    <citation type="submission" date="2013-02" db="EMBL/GenBank/DDBJ databases">
        <title>The Genome Sequence of Acinetobacter gerneri CIP 107464.</title>
        <authorList>
            <consortium name="The Broad Institute Genome Sequencing Platform"/>
            <consortium name="The Broad Institute Genome Sequencing Center for Infectious Disease"/>
            <person name="Cerqueira G."/>
            <person name="Feldgarden M."/>
            <person name="Courvalin P."/>
            <person name="Perichon B."/>
            <person name="Grillot-Courvalin C."/>
            <person name="Clermont D."/>
            <person name="Rocha E."/>
            <person name="Yoon E.-J."/>
            <person name="Nemec A."/>
            <person name="Walker B."/>
            <person name="Young S.K."/>
            <person name="Zeng Q."/>
            <person name="Gargeya S."/>
            <person name="Fitzgerald M."/>
            <person name="Haas B."/>
            <person name="Abouelleil A."/>
            <person name="Alvarado L."/>
            <person name="Arachchi H.M."/>
            <person name="Berlin A.M."/>
            <person name="Chapman S.B."/>
            <person name="Dewar J."/>
            <person name="Goldberg J."/>
            <person name="Griggs A."/>
            <person name="Gujja S."/>
            <person name="Hansen M."/>
            <person name="Howarth C."/>
            <person name="Imamovic A."/>
            <person name="Larimer J."/>
            <person name="McCowan C."/>
            <person name="Murphy C."/>
            <person name="Neiman D."/>
            <person name="Pearson M."/>
            <person name="Priest M."/>
            <person name="Roberts A."/>
            <person name="Saif S."/>
            <person name="Shea T."/>
            <person name="Sisk P."/>
            <person name="Sykes S."/>
            <person name="Wortman J."/>
            <person name="Nusbaum C."/>
            <person name="Birren B."/>
        </authorList>
    </citation>
    <scope>NUCLEOTIDE SEQUENCE [LARGE SCALE GENOMIC DNA]</scope>
    <source>
        <strain evidence="1 2">CIP 107464</strain>
    </source>
</reference>
<accession>N8ZST5</accession>
<dbReference type="GeneID" id="84208665"/>
<dbReference type="EMBL" id="APPN01000054">
    <property type="protein sequence ID" value="ENV34525.1"/>
    <property type="molecule type" value="Genomic_DNA"/>
</dbReference>
<proteinExistence type="predicted"/>
<gene>
    <name evidence="1" type="ORF">F960_01263</name>
</gene>
<comment type="caution">
    <text evidence="1">The sequence shown here is derived from an EMBL/GenBank/DDBJ whole genome shotgun (WGS) entry which is preliminary data.</text>
</comment>
<protein>
    <submittedName>
        <fullName evidence="1">Uncharacterized protein</fullName>
    </submittedName>
</protein>